<organism evidence="2 3">
    <name type="scientific">Orbilia oligospora</name>
    <name type="common">Nematode-trapping fungus</name>
    <name type="synonym">Arthrobotrys oligospora</name>
    <dbReference type="NCBI Taxonomy" id="2813651"/>
    <lineage>
        <taxon>Eukaryota</taxon>
        <taxon>Fungi</taxon>
        <taxon>Dikarya</taxon>
        <taxon>Ascomycota</taxon>
        <taxon>Pezizomycotina</taxon>
        <taxon>Orbiliomycetes</taxon>
        <taxon>Orbiliales</taxon>
        <taxon>Orbiliaceae</taxon>
        <taxon>Orbilia</taxon>
    </lineage>
</organism>
<dbReference type="EMBL" id="JAABOE010000059">
    <property type="protein sequence ID" value="KAF3173574.1"/>
    <property type="molecule type" value="Genomic_DNA"/>
</dbReference>
<accession>A0A7C8KW05</accession>
<feature type="chain" id="PRO_5029004536" evidence="1">
    <location>
        <begin position="29"/>
        <end position="241"/>
    </location>
</feature>
<dbReference type="AlphaFoldDB" id="A0A7C8KW05"/>
<reference evidence="2 3" key="1">
    <citation type="submission" date="2019-06" db="EMBL/GenBank/DDBJ databases">
        <authorList>
            <person name="Palmer J.M."/>
        </authorList>
    </citation>
    <scope>NUCLEOTIDE SEQUENCE [LARGE SCALE GENOMIC DNA]</scope>
    <source>
        <strain evidence="2 3">TWF788</strain>
    </source>
</reference>
<gene>
    <name evidence="2" type="ORF">TWF788_008948</name>
</gene>
<proteinExistence type="predicted"/>
<comment type="caution">
    <text evidence="2">The sequence shown here is derived from an EMBL/GenBank/DDBJ whole genome shotgun (WGS) entry which is preliminary data.</text>
</comment>
<evidence type="ECO:0000313" key="3">
    <source>
        <dbReference type="Proteomes" id="UP000479691"/>
    </source>
</evidence>
<evidence type="ECO:0000313" key="2">
    <source>
        <dbReference type="EMBL" id="KAF3173574.1"/>
    </source>
</evidence>
<dbReference type="Proteomes" id="UP000479691">
    <property type="component" value="Unassembled WGS sequence"/>
</dbReference>
<sequence>MRITLNKWIRMFTTSLATLTLKVALSESQLPNPLGSLIFHQPLALPPMNTNIHPRPFWGFHQPPPACVYQSTNLRSRSLNPPAFNLESVPRGTLAATIMEFPVKDSIELFVMTEGYQEQPTTAENVLNVLQGQGIGSNGDEILAEPLGGITAEREFKEIFPRLTGLAPVGPFIPSAVSEGNTADLVLEYVPPCDTGDEDRAGGRYWGDGTFSVPQDGTARNADGSFRWPGIGYKATTPPLS</sequence>
<evidence type="ECO:0000256" key="1">
    <source>
        <dbReference type="SAM" id="SignalP"/>
    </source>
</evidence>
<keyword evidence="1" id="KW-0732">Signal</keyword>
<name>A0A7C8KW05_ORBOL</name>
<protein>
    <submittedName>
        <fullName evidence="2">Uncharacterized protein</fullName>
    </submittedName>
</protein>
<feature type="signal peptide" evidence="1">
    <location>
        <begin position="1"/>
        <end position="28"/>
    </location>
</feature>